<protein>
    <submittedName>
        <fullName evidence="2">Uncharacterized protein</fullName>
    </submittedName>
</protein>
<evidence type="ECO:0000313" key="2">
    <source>
        <dbReference type="EMBL" id="KAJ8882367.1"/>
    </source>
</evidence>
<organism evidence="2 3">
    <name type="scientific">Dryococelus australis</name>
    <dbReference type="NCBI Taxonomy" id="614101"/>
    <lineage>
        <taxon>Eukaryota</taxon>
        <taxon>Metazoa</taxon>
        <taxon>Ecdysozoa</taxon>
        <taxon>Arthropoda</taxon>
        <taxon>Hexapoda</taxon>
        <taxon>Insecta</taxon>
        <taxon>Pterygota</taxon>
        <taxon>Neoptera</taxon>
        <taxon>Polyneoptera</taxon>
        <taxon>Phasmatodea</taxon>
        <taxon>Verophasmatodea</taxon>
        <taxon>Anareolatae</taxon>
        <taxon>Phasmatidae</taxon>
        <taxon>Eurycanthinae</taxon>
        <taxon>Dryococelus</taxon>
    </lineage>
</organism>
<dbReference type="Gene3D" id="3.30.420.10">
    <property type="entry name" value="Ribonuclease H-like superfamily/Ribonuclease H"/>
    <property type="match status" value="1"/>
</dbReference>
<feature type="compositionally biased region" description="Basic and acidic residues" evidence="1">
    <location>
        <begin position="65"/>
        <end position="87"/>
    </location>
</feature>
<accession>A0ABQ9HDP7</accession>
<feature type="compositionally biased region" description="Basic residues" evidence="1">
    <location>
        <begin position="91"/>
        <end position="105"/>
    </location>
</feature>
<feature type="compositionally biased region" description="Polar residues" evidence="1">
    <location>
        <begin position="622"/>
        <end position="638"/>
    </location>
</feature>
<feature type="region of interest" description="Disordered" evidence="1">
    <location>
        <begin position="62"/>
        <end position="113"/>
    </location>
</feature>
<reference evidence="2 3" key="1">
    <citation type="submission" date="2023-02" db="EMBL/GenBank/DDBJ databases">
        <title>LHISI_Scaffold_Assembly.</title>
        <authorList>
            <person name="Stuart O.P."/>
            <person name="Cleave R."/>
            <person name="Magrath M.J.L."/>
            <person name="Mikheyev A.S."/>
        </authorList>
    </citation>
    <scope>NUCLEOTIDE SEQUENCE [LARGE SCALE GENOMIC DNA]</scope>
    <source>
        <strain evidence="2">Daus_M_001</strain>
        <tissue evidence="2">Leg muscle</tissue>
    </source>
</reference>
<feature type="compositionally biased region" description="Basic and acidic residues" evidence="1">
    <location>
        <begin position="689"/>
        <end position="706"/>
    </location>
</feature>
<evidence type="ECO:0000313" key="3">
    <source>
        <dbReference type="Proteomes" id="UP001159363"/>
    </source>
</evidence>
<proteinExistence type="predicted"/>
<feature type="region of interest" description="Disordered" evidence="1">
    <location>
        <begin position="599"/>
        <end position="643"/>
    </location>
</feature>
<feature type="region of interest" description="Disordered" evidence="1">
    <location>
        <begin position="1"/>
        <end position="26"/>
    </location>
</feature>
<dbReference type="InterPro" id="IPR036397">
    <property type="entry name" value="RNaseH_sf"/>
</dbReference>
<dbReference type="EMBL" id="JARBHB010000005">
    <property type="protein sequence ID" value="KAJ8882367.1"/>
    <property type="molecule type" value="Genomic_DNA"/>
</dbReference>
<evidence type="ECO:0000256" key="1">
    <source>
        <dbReference type="SAM" id="MobiDB-lite"/>
    </source>
</evidence>
<comment type="caution">
    <text evidence="2">The sequence shown here is derived from an EMBL/GenBank/DDBJ whole genome shotgun (WGS) entry which is preliminary data.</text>
</comment>
<dbReference type="Proteomes" id="UP001159363">
    <property type="component" value="Chromosome 4"/>
</dbReference>
<sequence length="806" mass="90442">MQSPRQGFTAPTRGRSTGEISVHCSHHTGRTSLTTLGRTRVLGTGPGCAKCPWTTRLGYPSLSTDLRHRQSDELKKRQRGKRSDPHPRQPIGHRQRPSRLQHTKHTVSDALVDRTRSEGHLKALVYVTSVDDMCNLRNRIVAGCEIIRNFPGIHQRIHATAAPTVIGVVSYGEESCIMQTNAAMAFHSNMIQPAGHTLYPEAQPVGNVCQHAVANQTQGPFKERPEANQEWVRPHQRDRRVFRRYGCRACKRGEGRRNTDAVVERLTRSEALEVVKTDYPTSKFGSHAGGRKRAEDILGTCACVSSYGIALQPFVNFTYFHNDGTSQQDNAPCHRPKMSRISSGSILESFDDCCLLSPPHSPDMNPIKHLWNLAGMSIPTQDPASTNSMELWLAIKIIILWDVPFIPPLQSGATPYSPHFALISSEDLDVKSRPNLFTPLEKDLHDTKPLAHDFWHVKPPGVRVMNVEEYNVMSRISRTVVSGNGDANRTDVPTWRKRNASYAARSSCTCQQDDLSLASNMLERRSPITNQRLVTCPLAGPPAKRVQHVSRRSNQGLLRDPHAANQTMGTSSSKEPAYYLVSVYFSTLSPTLHSECDLDSKNTSPFPGTEGTKGQTHRRPRTSVTSCYVGTRPTSSCRPSPVRPEKLVRDHNILCDKIDVKHVCTGVTFGIGSQFVRHALDDSEPTPDYSKKISSEPHTARCETRHHSDIKPLKTRHRGDIQPWQARHRGDIQPLKTRHQGNIQPWQAWHRVDIQPWQARHSGDIQPSQNRHCGLFRFSQGTPRYATGCNYKNLRKLKTVRANSRD</sequence>
<name>A0ABQ9HDP7_9NEOP</name>
<gene>
    <name evidence="2" type="ORF">PR048_014171</name>
</gene>
<feature type="region of interest" description="Disordered" evidence="1">
    <location>
        <begin position="551"/>
        <end position="572"/>
    </location>
</feature>
<keyword evidence="3" id="KW-1185">Reference proteome</keyword>
<feature type="region of interest" description="Disordered" evidence="1">
    <location>
        <begin position="682"/>
        <end position="706"/>
    </location>
</feature>